<dbReference type="Proteomes" id="UP000320679">
    <property type="component" value="Unassembled WGS sequence"/>
</dbReference>
<organism evidence="2 3">
    <name type="scientific">Aerophobetes bacterium</name>
    <dbReference type="NCBI Taxonomy" id="2030807"/>
    <lineage>
        <taxon>Bacteria</taxon>
        <taxon>Candidatus Aerophobota</taxon>
    </lineage>
</organism>
<proteinExistence type="predicted"/>
<accession>A0A523UQ78</accession>
<gene>
    <name evidence="2" type="ORF">E3J59_04840</name>
</gene>
<protein>
    <submittedName>
        <fullName evidence="2">DUF2273 domain-containing protein</fullName>
    </submittedName>
</protein>
<comment type="caution">
    <text evidence="2">The sequence shown here is derived from an EMBL/GenBank/DDBJ whole genome shotgun (WGS) entry which is preliminary data.</text>
</comment>
<reference evidence="2 3" key="1">
    <citation type="submission" date="2019-03" db="EMBL/GenBank/DDBJ databases">
        <title>Metabolic potential of uncultured bacteria and archaea associated with petroleum seepage in deep-sea sediments.</title>
        <authorList>
            <person name="Dong X."/>
            <person name="Hubert C."/>
        </authorList>
    </citation>
    <scope>NUCLEOTIDE SEQUENCE [LARGE SCALE GENOMIC DNA]</scope>
    <source>
        <strain evidence="2">E29_bin78</strain>
    </source>
</reference>
<keyword evidence="1" id="KW-1133">Transmembrane helix</keyword>
<evidence type="ECO:0000256" key="1">
    <source>
        <dbReference type="SAM" id="Phobius"/>
    </source>
</evidence>
<keyword evidence="1" id="KW-0812">Transmembrane</keyword>
<dbReference type="Pfam" id="PF10031">
    <property type="entry name" value="DUF2273"/>
    <property type="match status" value="1"/>
</dbReference>
<evidence type="ECO:0000313" key="3">
    <source>
        <dbReference type="Proteomes" id="UP000320679"/>
    </source>
</evidence>
<sequence>MKVLFNRNRGKIVGGTMGLVVALLLIFAWPLLLIFFLVLAGVFVGGVFDAGRRVGHFFDRIFPEGRSTRGRSRNPDSSD</sequence>
<dbReference type="InterPro" id="IPR018730">
    <property type="entry name" value="DUF2273"/>
</dbReference>
<name>A0A523UQ78_UNCAE</name>
<feature type="transmembrane region" description="Helical" evidence="1">
    <location>
        <begin position="12"/>
        <end position="44"/>
    </location>
</feature>
<dbReference type="EMBL" id="SOJK01000202">
    <property type="protein sequence ID" value="TET44697.1"/>
    <property type="molecule type" value="Genomic_DNA"/>
</dbReference>
<dbReference type="AlphaFoldDB" id="A0A523UQ78"/>
<keyword evidence="1" id="KW-0472">Membrane</keyword>
<evidence type="ECO:0000313" key="2">
    <source>
        <dbReference type="EMBL" id="TET44697.1"/>
    </source>
</evidence>